<organism evidence="3 4">
    <name type="scientific">Aeromonas sobria</name>
    <dbReference type="NCBI Taxonomy" id="646"/>
    <lineage>
        <taxon>Bacteria</taxon>
        <taxon>Pseudomonadati</taxon>
        <taxon>Pseudomonadota</taxon>
        <taxon>Gammaproteobacteria</taxon>
        <taxon>Aeromonadales</taxon>
        <taxon>Aeromonadaceae</taxon>
        <taxon>Aeromonas</taxon>
    </lineage>
</organism>
<sequence>MKRLVPLLTLAVTAPIVMASNTNDIWSYQDSDGTTLAQACNNKRTCELIYKNSHYLALVNNRSQTGCATGDLLVAEHASRSFKKLDTGTCSSSASIEVNTYNRLNNVDIMVGDRLIKRYPLDAWMWGEIRKAGKGASWSKAEENAQKPRKLDTPKGPPAQWIVQEDKYGLSYILTQGKDYSRYVLEIKCAYQMPGWSHLHSNLRYTRAYDASATVHEIEVDGKRLSGTVRNQAEWTQLVNSILSASTLSVYNVYGKPGQEAIWTAKSMKLTSTCDYYNG</sequence>
<feature type="region of interest" description="Disordered" evidence="1">
    <location>
        <begin position="137"/>
        <end position="158"/>
    </location>
</feature>
<evidence type="ECO:0000313" key="3">
    <source>
        <dbReference type="EMBL" id="OHY93589.1"/>
    </source>
</evidence>
<accession>A0A1S2CZN4</accession>
<name>A0A1S2CZN4_AERSO</name>
<dbReference type="STRING" id="646.BJD16_12415"/>
<gene>
    <name evidence="3" type="ORF">BJD16_12415</name>
</gene>
<dbReference type="AlphaFoldDB" id="A0A1S2CZN4"/>
<dbReference type="Proteomes" id="UP000179934">
    <property type="component" value="Unassembled WGS sequence"/>
</dbReference>
<dbReference type="RefSeq" id="WP_042019911.1">
    <property type="nucleotide sequence ID" value="NZ_CDBW01000016.1"/>
</dbReference>
<feature type="signal peptide" evidence="2">
    <location>
        <begin position="1"/>
        <end position="19"/>
    </location>
</feature>
<evidence type="ECO:0000256" key="1">
    <source>
        <dbReference type="SAM" id="MobiDB-lite"/>
    </source>
</evidence>
<dbReference type="EMBL" id="MKFU01000010">
    <property type="protein sequence ID" value="OHY93589.1"/>
    <property type="molecule type" value="Genomic_DNA"/>
</dbReference>
<dbReference type="OrthoDB" id="5591036at2"/>
<proteinExistence type="predicted"/>
<feature type="compositionally biased region" description="Basic and acidic residues" evidence="1">
    <location>
        <begin position="140"/>
        <end position="153"/>
    </location>
</feature>
<dbReference type="GeneID" id="58921790"/>
<comment type="caution">
    <text evidence="3">The sequence shown here is derived from an EMBL/GenBank/DDBJ whole genome shotgun (WGS) entry which is preliminary data.</text>
</comment>
<evidence type="ECO:0000313" key="4">
    <source>
        <dbReference type="Proteomes" id="UP000179934"/>
    </source>
</evidence>
<protein>
    <submittedName>
        <fullName evidence="3">Uncharacterized protein</fullName>
    </submittedName>
</protein>
<keyword evidence="2" id="KW-0732">Signal</keyword>
<feature type="chain" id="PRO_5010345842" evidence="2">
    <location>
        <begin position="20"/>
        <end position="279"/>
    </location>
</feature>
<evidence type="ECO:0000256" key="2">
    <source>
        <dbReference type="SAM" id="SignalP"/>
    </source>
</evidence>
<reference evidence="3 4" key="1">
    <citation type="submission" date="2016-09" db="EMBL/GenBank/DDBJ databases">
        <title>Draft Genome Sequence of Aeromonas sobria Strain 08005, Isolated from Sick Rana catesbeiana.</title>
        <authorList>
            <person name="Yang Q."/>
        </authorList>
    </citation>
    <scope>NUCLEOTIDE SEQUENCE [LARGE SCALE GENOMIC DNA]</scope>
    <source>
        <strain evidence="3 4">08005</strain>
    </source>
</reference>